<dbReference type="InterPro" id="IPR035897">
    <property type="entry name" value="Toll_tir_struct_dom_sf"/>
</dbReference>
<dbReference type="PANTHER" id="PTHR11017:SF569">
    <property type="entry name" value="DISEASE RESISTANCE PROTEIN"/>
    <property type="match status" value="1"/>
</dbReference>
<keyword evidence="7" id="KW-1185">Reference proteome</keyword>
<dbReference type="SUPFAM" id="SSF52058">
    <property type="entry name" value="L domain-like"/>
    <property type="match status" value="1"/>
</dbReference>
<proteinExistence type="predicted"/>
<dbReference type="InterPro" id="IPR032675">
    <property type="entry name" value="LRR_dom_sf"/>
</dbReference>
<dbReference type="PROSITE" id="PS50104">
    <property type="entry name" value="TIR"/>
    <property type="match status" value="1"/>
</dbReference>
<dbReference type="InterPro" id="IPR000157">
    <property type="entry name" value="TIR_dom"/>
</dbReference>
<keyword evidence="1" id="KW-0433">Leucine-rich repeat</keyword>
<dbReference type="Proteomes" id="UP000187609">
    <property type="component" value="Unassembled WGS sequence"/>
</dbReference>
<dbReference type="InterPro" id="IPR045344">
    <property type="entry name" value="C-JID"/>
</dbReference>
<reference evidence="6" key="1">
    <citation type="submission" date="2016-11" db="EMBL/GenBank/DDBJ databases">
        <title>The genome of Nicotiana attenuata.</title>
        <authorList>
            <person name="Xu S."/>
            <person name="Brockmoeller T."/>
            <person name="Gaquerel E."/>
            <person name="Navarro A."/>
            <person name="Kuhl H."/>
            <person name="Gase K."/>
            <person name="Ling Z."/>
            <person name="Zhou W."/>
            <person name="Kreitzer C."/>
            <person name="Stanke M."/>
            <person name="Tang H."/>
            <person name="Lyons E."/>
            <person name="Pandey P."/>
            <person name="Pandey S.P."/>
            <person name="Timmermann B."/>
            <person name="Baldwin I.T."/>
        </authorList>
    </citation>
    <scope>NUCLEOTIDE SEQUENCE [LARGE SCALE GENOMIC DNA]</scope>
    <source>
        <strain evidence="6">UT</strain>
    </source>
</reference>
<dbReference type="Gramene" id="OIT04465">
    <property type="protein sequence ID" value="OIT04465"/>
    <property type="gene ID" value="A4A49_03850"/>
</dbReference>
<evidence type="ECO:0000313" key="7">
    <source>
        <dbReference type="Proteomes" id="UP000187609"/>
    </source>
</evidence>
<dbReference type="GO" id="GO:0006952">
    <property type="term" value="P:defense response"/>
    <property type="evidence" value="ECO:0007669"/>
    <property type="project" value="InterPro"/>
</dbReference>
<dbReference type="Gene3D" id="3.80.10.10">
    <property type="entry name" value="Ribonuclease Inhibitor"/>
    <property type="match status" value="2"/>
</dbReference>
<evidence type="ECO:0000256" key="3">
    <source>
        <dbReference type="ARBA" id="ARBA00022821"/>
    </source>
</evidence>
<evidence type="ECO:0000259" key="5">
    <source>
        <dbReference type="PROSITE" id="PS50104"/>
    </source>
</evidence>
<dbReference type="FunFam" id="3.40.50.10140:FF:000007">
    <property type="entry name" value="Disease resistance protein (TIR-NBS-LRR class)"/>
    <property type="match status" value="1"/>
</dbReference>
<name>A0A1J6JBB9_NICAT</name>
<evidence type="ECO:0000256" key="2">
    <source>
        <dbReference type="ARBA" id="ARBA00022737"/>
    </source>
</evidence>
<dbReference type="PANTHER" id="PTHR11017">
    <property type="entry name" value="LEUCINE-RICH REPEAT-CONTAINING PROTEIN"/>
    <property type="match status" value="1"/>
</dbReference>
<protein>
    <submittedName>
        <fullName evidence="6">Tmv resistance protein n</fullName>
    </submittedName>
</protein>
<dbReference type="InterPro" id="IPR044974">
    <property type="entry name" value="Disease_R_plants"/>
</dbReference>
<dbReference type="Pfam" id="PF23286">
    <property type="entry name" value="LRR_13"/>
    <property type="match status" value="1"/>
</dbReference>
<accession>A0A1J6JBB9</accession>
<dbReference type="Gene3D" id="3.40.50.10140">
    <property type="entry name" value="Toll/interleukin-1 receptor homology (TIR) domain"/>
    <property type="match status" value="1"/>
</dbReference>
<dbReference type="STRING" id="49451.A0A1J6JBB9"/>
<dbReference type="OMA" id="RITIFNC"/>
<dbReference type="SUPFAM" id="SSF52200">
    <property type="entry name" value="Toll/Interleukin receptor TIR domain"/>
    <property type="match status" value="1"/>
</dbReference>
<evidence type="ECO:0000313" key="6">
    <source>
        <dbReference type="EMBL" id="OIT04465.1"/>
    </source>
</evidence>
<dbReference type="EMBL" id="MJEQ01037185">
    <property type="protein sequence ID" value="OIT04465.1"/>
    <property type="molecule type" value="Genomic_DNA"/>
</dbReference>
<keyword evidence="3" id="KW-0611">Plant defense</keyword>
<dbReference type="AlphaFoldDB" id="A0A1J6JBB9"/>
<organism evidence="6 7">
    <name type="scientific">Nicotiana attenuata</name>
    <name type="common">Coyote tobacco</name>
    <dbReference type="NCBI Taxonomy" id="49451"/>
    <lineage>
        <taxon>Eukaryota</taxon>
        <taxon>Viridiplantae</taxon>
        <taxon>Streptophyta</taxon>
        <taxon>Embryophyta</taxon>
        <taxon>Tracheophyta</taxon>
        <taxon>Spermatophyta</taxon>
        <taxon>Magnoliopsida</taxon>
        <taxon>eudicotyledons</taxon>
        <taxon>Gunneridae</taxon>
        <taxon>Pentapetalae</taxon>
        <taxon>asterids</taxon>
        <taxon>lamiids</taxon>
        <taxon>Solanales</taxon>
        <taxon>Solanaceae</taxon>
        <taxon>Nicotianoideae</taxon>
        <taxon>Nicotianeae</taxon>
        <taxon>Nicotiana</taxon>
    </lineage>
</organism>
<keyword evidence="4" id="KW-0520">NAD</keyword>
<feature type="domain" description="TIR" evidence="5">
    <location>
        <begin position="16"/>
        <end position="185"/>
    </location>
</feature>
<gene>
    <name evidence="6" type="primary">N_0</name>
    <name evidence="6" type="ORF">A4A49_03850</name>
</gene>
<dbReference type="InterPro" id="IPR058546">
    <property type="entry name" value="RPS4B/Roq1-like_LRR"/>
</dbReference>
<evidence type="ECO:0000256" key="1">
    <source>
        <dbReference type="ARBA" id="ARBA00022614"/>
    </source>
</evidence>
<dbReference type="SMR" id="A0A1J6JBB9"/>
<dbReference type="Pfam" id="PF01582">
    <property type="entry name" value="TIR"/>
    <property type="match status" value="1"/>
</dbReference>
<keyword evidence="2" id="KW-0677">Repeat</keyword>
<dbReference type="GO" id="GO:0007165">
    <property type="term" value="P:signal transduction"/>
    <property type="evidence" value="ECO:0007669"/>
    <property type="project" value="InterPro"/>
</dbReference>
<comment type="caution">
    <text evidence="6">The sequence shown here is derived from an EMBL/GenBank/DDBJ whole genome shotgun (WGS) entry which is preliminary data.</text>
</comment>
<sequence length="752" mass="86062">MASSSSAGGSSKRPQWNYDVFLSFRGEDTRKTFTSHLYEGLHRMGIITFQDDKRLEHGTSISEELSKAIEESQFAVIIFSRNYASSGWCLDEVVKIMECKNEYGQTVIPVFYDVDPSQVRNQRENFAEAFDKHESKYKDDVEGMQKVQRWRSALTAAANLKGHDIRDGGPRQLKQSGLMSIRALHNSKALAEALKNMKRLRLLCINYVWGRTDCYNGSIEYLSNNLRSLFWNRYPWESLPVNFEPTRLVDLQLSCSSLCQLWTEKKDLSNLEEVHHSLRFSRKLVWLDLGWCQRLERFSYVDVGSLEYLGLLHCSSLEKFPEILGRIKVELKIDMRYSGIRELPSSVIQYQTHITKLDLSCLKDLVTLSSSIFMLKSLKFLSVLGCKILESLPEEIGGLELLEKLDAQYTLISRPPSSIVYLNKLKSLSFAKEKSEEGAENEVHFVFPPVAEGLRSLEILNLSYCNLIVGQFLENIGCLSSLAELYLTGNNFEHLPQSLAQLAALRLLDLADCKKLKELPELPPNIGSTLRADYHVALKSMQNLATKYLLLQLVVFTSEYDVESDELDDLLAETLLQCMSSLQHAFSASDSLSERMFTLVHPGTKIPIWFHRNRTLVTSVLVKLPENWYANDNFLRIAICYLGSAYDKTFQLIPLTNEDKSEQMIKKLECIQYICRGSKGIHFLFIPFISLWDASKANGKTPNKYGHLKVSTSRFMKEFGFRLLYKDEPEVRLGPCYRREKVMINQQNIAVG</sequence>
<dbReference type="SMART" id="SM00255">
    <property type="entry name" value="TIR"/>
    <property type="match status" value="1"/>
</dbReference>
<dbReference type="Pfam" id="PF20160">
    <property type="entry name" value="C-JID"/>
    <property type="match status" value="1"/>
</dbReference>
<evidence type="ECO:0000256" key="4">
    <source>
        <dbReference type="ARBA" id="ARBA00023027"/>
    </source>
</evidence>